<sequence>MSKENAVLSKSDTLEDELIKSYDLNELEEILQNDLEKELSDLEFLKEEKEQIGSPDALGETIKNIVWEQFLNQVGVTAGEDFIEENRGLTLDLRSEAHIQTTENFAAGKIASHNTEIDYQKRHDDWQSNFQKDPKTEHKTANYKYDEDEKVWEKHDPRSDSWKKVLNKDARADFDKNRPTGSNTANTNMDHTVSAGEIIRDPGANAHMTREEQILFANSEKNLNLMDSAANQSKGDSTMSEFLDSERNGQKAAERFDIDEEALRKKEVEARKEYEKQKKEGEDRSIKAGKKSQKEEAFRIGGNALRAVAMQLLAELVKEMIEKLINWFKMAKRNIDSLIDSIKIAIKSFVSKLKTHMVNAGNTLLTTVATAIIGPVVGTIKKVWMMLKQGWKSLKNAAAFLLDPKNKSMPMSLKLLEVGKIVMVGLSGVGALALGEAIEKGLLTIPVFAVEIPLLGSLANIVGIFMGAVVAGITGAIVINLIEKATEKKRKHLNSEYQVEKKNEVLKTQQVLQVINETQLKNEKVKISSIISDRHKDAGNIMKDAYSNIMEDFITDFSDSDGLIVIEEDIKTTSEINRISDDLDDLLNSLD</sequence>
<keyword evidence="2" id="KW-0812">Transmembrane</keyword>
<evidence type="ECO:0000313" key="3">
    <source>
        <dbReference type="EMBL" id="SDX59165.1"/>
    </source>
</evidence>
<dbReference type="Proteomes" id="UP000199652">
    <property type="component" value="Unassembled WGS sequence"/>
</dbReference>
<feature type="transmembrane region" description="Helical" evidence="2">
    <location>
        <begin position="364"/>
        <end position="384"/>
    </location>
</feature>
<keyword evidence="4" id="KW-1185">Reference proteome</keyword>
<protein>
    <recommendedName>
        <fullName evidence="5">Cation diffusion facilitator family transporter</fullName>
    </recommendedName>
</protein>
<dbReference type="OrthoDB" id="1086629at2"/>
<proteinExistence type="predicted"/>
<dbReference type="STRING" id="1528.SAMN04488579_10425"/>
<feature type="transmembrane region" description="Helical" evidence="2">
    <location>
        <begin position="458"/>
        <end position="482"/>
    </location>
</feature>
<evidence type="ECO:0000256" key="1">
    <source>
        <dbReference type="SAM" id="MobiDB-lite"/>
    </source>
</evidence>
<accession>A0A1H3CYF4</accession>
<feature type="compositionally biased region" description="Polar residues" evidence="1">
    <location>
        <begin position="230"/>
        <end position="240"/>
    </location>
</feature>
<gene>
    <name evidence="3" type="ORF">SAMN04488579_10425</name>
</gene>
<feature type="transmembrane region" description="Helical" evidence="2">
    <location>
        <begin position="415"/>
        <end position="438"/>
    </location>
</feature>
<keyword evidence="2" id="KW-0472">Membrane</keyword>
<keyword evidence="2" id="KW-1133">Transmembrane helix</keyword>
<evidence type="ECO:0008006" key="5">
    <source>
        <dbReference type="Google" id="ProtNLM"/>
    </source>
</evidence>
<dbReference type="EMBL" id="FNOU01000004">
    <property type="protein sequence ID" value="SDX59165.1"/>
    <property type="molecule type" value="Genomic_DNA"/>
</dbReference>
<reference evidence="4" key="1">
    <citation type="submission" date="2016-10" db="EMBL/GenBank/DDBJ databases">
        <authorList>
            <person name="Varghese N."/>
            <person name="Submissions S."/>
        </authorList>
    </citation>
    <scope>NUCLEOTIDE SEQUENCE [LARGE SCALE GENOMIC DNA]</scope>
    <source>
        <strain evidence="4">VPI 5359</strain>
    </source>
</reference>
<organism evidence="3 4">
    <name type="scientific">Eubacterium barkeri</name>
    <name type="common">Clostridium barkeri</name>
    <dbReference type="NCBI Taxonomy" id="1528"/>
    <lineage>
        <taxon>Bacteria</taxon>
        <taxon>Bacillati</taxon>
        <taxon>Bacillota</taxon>
        <taxon>Clostridia</taxon>
        <taxon>Eubacteriales</taxon>
        <taxon>Eubacteriaceae</taxon>
        <taxon>Eubacterium</taxon>
    </lineage>
</organism>
<feature type="region of interest" description="Disordered" evidence="1">
    <location>
        <begin position="230"/>
        <end position="291"/>
    </location>
</feature>
<name>A0A1H3CYF4_EUBBA</name>
<evidence type="ECO:0000313" key="4">
    <source>
        <dbReference type="Proteomes" id="UP000199652"/>
    </source>
</evidence>
<feature type="compositionally biased region" description="Basic and acidic residues" evidence="1">
    <location>
        <begin position="244"/>
        <end position="291"/>
    </location>
</feature>
<dbReference type="RefSeq" id="WP_090243549.1">
    <property type="nucleotide sequence ID" value="NZ_FNOU01000004.1"/>
</dbReference>
<evidence type="ECO:0000256" key="2">
    <source>
        <dbReference type="SAM" id="Phobius"/>
    </source>
</evidence>
<dbReference type="AlphaFoldDB" id="A0A1H3CYF4"/>